<feature type="transmembrane region" description="Helical" evidence="2">
    <location>
        <begin position="72"/>
        <end position="93"/>
    </location>
</feature>
<gene>
    <name evidence="3" type="ORF">N7469_011543</name>
</gene>
<dbReference type="PANTHER" id="PTHR11206">
    <property type="entry name" value="MULTIDRUG RESISTANCE PROTEIN"/>
    <property type="match status" value="1"/>
</dbReference>
<dbReference type="Proteomes" id="UP001147733">
    <property type="component" value="Unassembled WGS sequence"/>
</dbReference>
<dbReference type="NCBIfam" id="TIGR00797">
    <property type="entry name" value="matE"/>
    <property type="match status" value="1"/>
</dbReference>
<keyword evidence="2" id="KW-0812">Transmembrane</keyword>
<feature type="transmembrane region" description="Helical" evidence="2">
    <location>
        <begin position="29"/>
        <end position="51"/>
    </location>
</feature>
<reference evidence="3" key="2">
    <citation type="journal article" date="2023" name="IMA Fungus">
        <title>Comparative genomic study of the Penicillium genus elucidates a diverse pangenome and 15 lateral gene transfer events.</title>
        <authorList>
            <person name="Petersen C."/>
            <person name="Sorensen T."/>
            <person name="Nielsen M.R."/>
            <person name="Sondergaard T.E."/>
            <person name="Sorensen J.L."/>
            <person name="Fitzpatrick D.A."/>
            <person name="Frisvad J.C."/>
            <person name="Nielsen K.L."/>
        </authorList>
    </citation>
    <scope>NUCLEOTIDE SEQUENCE</scope>
    <source>
        <strain evidence="3">IBT 23319</strain>
    </source>
</reference>
<keyword evidence="2" id="KW-0472">Membrane</keyword>
<evidence type="ECO:0000256" key="2">
    <source>
        <dbReference type="SAM" id="Phobius"/>
    </source>
</evidence>
<proteinExistence type="inferred from homology"/>
<evidence type="ECO:0000256" key="1">
    <source>
        <dbReference type="ARBA" id="ARBA00010199"/>
    </source>
</evidence>
<accession>A0A9W9TBI9</accession>
<dbReference type="Pfam" id="PF01554">
    <property type="entry name" value="MatE"/>
    <property type="match status" value="1"/>
</dbReference>
<sequence>MRAGTYVLLITSPLNAILCYVLCYKLDIGILGAAIANSITYWLSFSLLALYAKFIEGRECWGGLSRYAFKNLWVFSRLAILGVLHVGTEWWAFEIVALAAGRMGPIPLAAQSTIMTADQILNTIPFGIGIAVSSRVGKCLGESNARQAMRIAHMGTIMACFIGGIILTILMLTRNVFGELFNDDDRVIRLTSDVLPFVALFQVSDAMNGCCGGVLRGWGDSIWAQS</sequence>
<dbReference type="InterPro" id="IPR002528">
    <property type="entry name" value="MATE_fam"/>
</dbReference>
<dbReference type="EMBL" id="JAPQKT010000011">
    <property type="protein sequence ID" value="KAJ5216678.1"/>
    <property type="molecule type" value="Genomic_DNA"/>
</dbReference>
<evidence type="ECO:0000313" key="3">
    <source>
        <dbReference type="EMBL" id="KAJ5216678.1"/>
    </source>
</evidence>
<evidence type="ECO:0000313" key="4">
    <source>
        <dbReference type="Proteomes" id="UP001147733"/>
    </source>
</evidence>
<feature type="transmembrane region" description="Helical" evidence="2">
    <location>
        <begin position="151"/>
        <end position="172"/>
    </location>
</feature>
<name>A0A9W9TBI9_PENCI</name>
<dbReference type="AlphaFoldDB" id="A0A9W9TBI9"/>
<comment type="similarity">
    <text evidence="1">Belongs to the multi antimicrobial extrusion (MATE) (TC 2.A.66.1) family.</text>
</comment>
<dbReference type="GO" id="GO:0042910">
    <property type="term" value="F:xenobiotic transmembrane transporter activity"/>
    <property type="evidence" value="ECO:0007669"/>
    <property type="project" value="InterPro"/>
</dbReference>
<dbReference type="GeneID" id="81389615"/>
<protein>
    <submittedName>
        <fullName evidence="3">Uncharacterized protein</fullName>
    </submittedName>
</protein>
<comment type="caution">
    <text evidence="3">The sequence shown here is derived from an EMBL/GenBank/DDBJ whole genome shotgun (WGS) entry which is preliminary data.</text>
</comment>
<organism evidence="3 4">
    <name type="scientific">Penicillium citrinum</name>
    <dbReference type="NCBI Taxonomy" id="5077"/>
    <lineage>
        <taxon>Eukaryota</taxon>
        <taxon>Fungi</taxon>
        <taxon>Dikarya</taxon>
        <taxon>Ascomycota</taxon>
        <taxon>Pezizomycotina</taxon>
        <taxon>Eurotiomycetes</taxon>
        <taxon>Eurotiomycetidae</taxon>
        <taxon>Eurotiales</taxon>
        <taxon>Aspergillaceae</taxon>
        <taxon>Penicillium</taxon>
    </lineage>
</organism>
<dbReference type="OrthoDB" id="2126698at2759"/>
<reference evidence="3" key="1">
    <citation type="submission" date="2022-11" db="EMBL/GenBank/DDBJ databases">
        <authorList>
            <person name="Petersen C."/>
        </authorList>
    </citation>
    <scope>NUCLEOTIDE SEQUENCE</scope>
    <source>
        <strain evidence="3">IBT 23319</strain>
    </source>
</reference>
<dbReference type="GO" id="GO:0015297">
    <property type="term" value="F:antiporter activity"/>
    <property type="evidence" value="ECO:0007669"/>
    <property type="project" value="InterPro"/>
</dbReference>
<dbReference type="RefSeq" id="XP_056494957.1">
    <property type="nucleotide sequence ID" value="XM_056650448.1"/>
</dbReference>
<keyword evidence="4" id="KW-1185">Reference proteome</keyword>
<keyword evidence="2" id="KW-1133">Transmembrane helix</keyword>
<dbReference type="GO" id="GO:0016020">
    <property type="term" value="C:membrane"/>
    <property type="evidence" value="ECO:0007669"/>
    <property type="project" value="InterPro"/>
</dbReference>